<proteinExistence type="predicted"/>
<dbReference type="Proteomes" id="UP000594638">
    <property type="component" value="Unassembled WGS sequence"/>
</dbReference>
<protein>
    <submittedName>
        <fullName evidence="2">Uncharacterized protein</fullName>
    </submittedName>
</protein>
<reference evidence="2 3" key="1">
    <citation type="submission" date="2019-12" db="EMBL/GenBank/DDBJ databases">
        <authorList>
            <person name="Alioto T."/>
            <person name="Alioto T."/>
            <person name="Gomez Garrido J."/>
        </authorList>
    </citation>
    <scope>NUCLEOTIDE SEQUENCE [LARGE SCALE GENOMIC DNA]</scope>
</reference>
<evidence type="ECO:0000256" key="1">
    <source>
        <dbReference type="SAM" id="MobiDB-lite"/>
    </source>
</evidence>
<accession>A0A8S0QD81</accession>
<organism evidence="2 3">
    <name type="scientific">Olea europaea subsp. europaea</name>
    <dbReference type="NCBI Taxonomy" id="158383"/>
    <lineage>
        <taxon>Eukaryota</taxon>
        <taxon>Viridiplantae</taxon>
        <taxon>Streptophyta</taxon>
        <taxon>Embryophyta</taxon>
        <taxon>Tracheophyta</taxon>
        <taxon>Spermatophyta</taxon>
        <taxon>Magnoliopsida</taxon>
        <taxon>eudicotyledons</taxon>
        <taxon>Gunneridae</taxon>
        <taxon>Pentapetalae</taxon>
        <taxon>asterids</taxon>
        <taxon>lamiids</taxon>
        <taxon>Lamiales</taxon>
        <taxon>Oleaceae</taxon>
        <taxon>Oleeae</taxon>
        <taxon>Olea</taxon>
    </lineage>
</organism>
<sequence>MQLKESIYKTRHYIHRTLRNLKSSLLGDYQKLPKTPHVNPLFNPKMQDLDNFYKDFSQHWDSDHNKVLKKKKNGRFSVKEKRKRDEKSSCSGRSMNGARKEEKKDESNIVCQTCMEGKQVGSSSKIVNGLAHKMKELEMFDMNDLDHVMDVEEVMHYYSRLTCPLYLDIVDKFFMDVYRELHPPQPVVDH</sequence>
<gene>
    <name evidence="2" type="ORF">OLEA9_A069124</name>
</gene>
<dbReference type="PANTHER" id="PTHR35461">
    <property type="entry name" value="BNAANNG14610D PROTEIN"/>
    <property type="match status" value="1"/>
</dbReference>
<dbReference type="Gramene" id="OE9A069124T1">
    <property type="protein sequence ID" value="OE9A069124C1"/>
    <property type="gene ID" value="OE9A069124"/>
</dbReference>
<evidence type="ECO:0000313" key="3">
    <source>
        <dbReference type="Proteomes" id="UP000594638"/>
    </source>
</evidence>
<evidence type="ECO:0000313" key="2">
    <source>
        <dbReference type="EMBL" id="CAA2965643.1"/>
    </source>
</evidence>
<name>A0A8S0QD81_OLEEU</name>
<dbReference type="EMBL" id="CACTIH010001847">
    <property type="protein sequence ID" value="CAA2965643.1"/>
    <property type="molecule type" value="Genomic_DNA"/>
</dbReference>
<comment type="caution">
    <text evidence="2">The sequence shown here is derived from an EMBL/GenBank/DDBJ whole genome shotgun (WGS) entry which is preliminary data.</text>
</comment>
<dbReference type="AlphaFoldDB" id="A0A8S0QD81"/>
<feature type="region of interest" description="Disordered" evidence="1">
    <location>
        <begin position="71"/>
        <end position="103"/>
    </location>
</feature>
<dbReference type="PANTHER" id="PTHR35461:SF1">
    <property type="entry name" value="LOW PROTEIN: ATP-DEPENDENT RNA HELICASE-LIKE PROTEIN"/>
    <property type="match status" value="1"/>
</dbReference>
<keyword evidence="3" id="KW-1185">Reference proteome</keyword>
<feature type="compositionally biased region" description="Basic and acidic residues" evidence="1">
    <location>
        <begin position="77"/>
        <end position="88"/>
    </location>
</feature>
<dbReference type="OrthoDB" id="1928787at2759"/>